<accession>A0A3M0JXD8</accession>
<feature type="chain" id="PRO_5018157482" description="Secreted protein" evidence="1">
    <location>
        <begin position="26"/>
        <end position="93"/>
    </location>
</feature>
<evidence type="ECO:0000313" key="2">
    <source>
        <dbReference type="EMBL" id="RMC05569.1"/>
    </source>
</evidence>
<gene>
    <name evidence="2" type="ORF">DUI87_18766</name>
</gene>
<evidence type="ECO:0008006" key="4">
    <source>
        <dbReference type="Google" id="ProtNLM"/>
    </source>
</evidence>
<organism evidence="2 3">
    <name type="scientific">Hirundo rustica rustica</name>
    <dbReference type="NCBI Taxonomy" id="333673"/>
    <lineage>
        <taxon>Eukaryota</taxon>
        <taxon>Metazoa</taxon>
        <taxon>Chordata</taxon>
        <taxon>Craniata</taxon>
        <taxon>Vertebrata</taxon>
        <taxon>Euteleostomi</taxon>
        <taxon>Archelosauria</taxon>
        <taxon>Archosauria</taxon>
        <taxon>Dinosauria</taxon>
        <taxon>Saurischia</taxon>
        <taxon>Theropoda</taxon>
        <taxon>Coelurosauria</taxon>
        <taxon>Aves</taxon>
        <taxon>Neognathae</taxon>
        <taxon>Neoaves</taxon>
        <taxon>Telluraves</taxon>
        <taxon>Australaves</taxon>
        <taxon>Passeriformes</taxon>
        <taxon>Sylvioidea</taxon>
        <taxon>Hirundinidae</taxon>
        <taxon>Hirundo</taxon>
    </lineage>
</organism>
<dbReference type="Proteomes" id="UP000269221">
    <property type="component" value="Unassembled WGS sequence"/>
</dbReference>
<feature type="signal peptide" evidence="1">
    <location>
        <begin position="1"/>
        <end position="25"/>
    </location>
</feature>
<reference evidence="2 3" key="1">
    <citation type="submission" date="2018-07" db="EMBL/GenBank/DDBJ databases">
        <title>A high quality draft genome assembly of the barn swallow (H. rustica rustica).</title>
        <authorList>
            <person name="Formenti G."/>
            <person name="Chiara M."/>
            <person name="Poveda L."/>
            <person name="Francoijs K.-J."/>
            <person name="Bonisoli-Alquati A."/>
            <person name="Canova L."/>
            <person name="Gianfranceschi L."/>
            <person name="Horner D.S."/>
            <person name="Saino N."/>
        </authorList>
    </citation>
    <scope>NUCLEOTIDE SEQUENCE [LARGE SCALE GENOMIC DNA]</scope>
    <source>
        <strain evidence="2">Chelidonia</strain>
        <tissue evidence="2">Blood</tissue>
    </source>
</reference>
<dbReference type="AlphaFoldDB" id="A0A3M0JXD8"/>
<keyword evidence="3" id="KW-1185">Reference proteome</keyword>
<keyword evidence="1" id="KW-0732">Signal</keyword>
<comment type="caution">
    <text evidence="2">The sequence shown here is derived from an EMBL/GenBank/DDBJ whole genome shotgun (WGS) entry which is preliminary data.</text>
</comment>
<protein>
    <recommendedName>
        <fullName evidence="4">Secreted protein</fullName>
    </recommendedName>
</protein>
<dbReference type="EMBL" id="QRBI01000123">
    <property type="protein sequence ID" value="RMC05569.1"/>
    <property type="molecule type" value="Genomic_DNA"/>
</dbReference>
<name>A0A3M0JXD8_HIRRU</name>
<sequence length="93" mass="9899">MMSIYVLQIFESLILFQCSLDQSMADGGTVLPPLEQSVPGVLHAPPGEGKLGPAVCCERNGEEGIGNIDDCIPLCCLGLQLIPKLQHVYQGST</sequence>
<proteinExistence type="predicted"/>
<evidence type="ECO:0000256" key="1">
    <source>
        <dbReference type="SAM" id="SignalP"/>
    </source>
</evidence>
<evidence type="ECO:0000313" key="3">
    <source>
        <dbReference type="Proteomes" id="UP000269221"/>
    </source>
</evidence>